<sequence>MEIFYHELQKMKRVEARKRLIETYKKTNSIRKTAKLWGTSRNLVRKWVKRYKQRGEGGLRDLSRRPKRSPFKTPDEIEEKVMKMWKERGYGKRRIAYFLFLEEGIELSENTIRNILKRRRKGKERKMRKVFYPARWTYDEDRPFKLAQVDTKDIYDKKTLGTYIWNHITKKKLPRYQWTFLEGRVRIRFAFCSRKLHITGGLYLA</sequence>
<dbReference type="Proteomes" id="UP000279422">
    <property type="component" value="Unassembled WGS sequence"/>
</dbReference>
<dbReference type="Gene3D" id="1.10.10.10">
    <property type="entry name" value="Winged helix-like DNA-binding domain superfamily/Winged helix DNA-binding domain"/>
    <property type="match status" value="1"/>
</dbReference>
<organism evidence="1 2">
    <name type="scientific">Aerophobetes bacterium</name>
    <dbReference type="NCBI Taxonomy" id="2030807"/>
    <lineage>
        <taxon>Bacteria</taxon>
        <taxon>Candidatus Aerophobota</taxon>
    </lineage>
</organism>
<name>A0A497E2I5_UNCAE</name>
<dbReference type="AlphaFoldDB" id="A0A497E2I5"/>
<feature type="non-terminal residue" evidence="1">
    <location>
        <position position="205"/>
    </location>
</feature>
<comment type="caution">
    <text evidence="1">The sequence shown here is derived from an EMBL/GenBank/DDBJ whole genome shotgun (WGS) entry which is preliminary data.</text>
</comment>
<dbReference type="InterPro" id="IPR009057">
    <property type="entry name" value="Homeodomain-like_sf"/>
</dbReference>
<proteinExistence type="predicted"/>
<accession>A0A497E2I5</accession>
<protein>
    <recommendedName>
        <fullName evidence="3">Helix-turn-helix domain-containing protein</fullName>
    </recommendedName>
</protein>
<evidence type="ECO:0000313" key="2">
    <source>
        <dbReference type="Proteomes" id="UP000279422"/>
    </source>
</evidence>
<dbReference type="Pfam" id="PF13565">
    <property type="entry name" value="HTH_32"/>
    <property type="match status" value="1"/>
</dbReference>
<evidence type="ECO:0008006" key="3">
    <source>
        <dbReference type="Google" id="ProtNLM"/>
    </source>
</evidence>
<gene>
    <name evidence="1" type="ORF">DRJ00_06645</name>
</gene>
<evidence type="ECO:0000313" key="1">
    <source>
        <dbReference type="EMBL" id="RLE08242.1"/>
    </source>
</evidence>
<reference evidence="1 2" key="1">
    <citation type="submission" date="2018-06" db="EMBL/GenBank/DDBJ databases">
        <title>Extensive metabolic versatility and redundancy in microbially diverse, dynamic hydrothermal sediments.</title>
        <authorList>
            <person name="Dombrowski N."/>
            <person name="Teske A."/>
            <person name="Baker B.J."/>
        </authorList>
    </citation>
    <scope>NUCLEOTIDE SEQUENCE [LARGE SCALE GENOMIC DNA]</scope>
    <source>
        <strain evidence="1">B47_G16</strain>
    </source>
</reference>
<dbReference type="EMBL" id="QMPZ01000109">
    <property type="protein sequence ID" value="RLE08242.1"/>
    <property type="molecule type" value="Genomic_DNA"/>
</dbReference>
<dbReference type="SUPFAM" id="SSF46689">
    <property type="entry name" value="Homeodomain-like"/>
    <property type="match status" value="1"/>
</dbReference>
<dbReference type="InterPro" id="IPR036388">
    <property type="entry name" value="WH-like_DNA-bd_sf"/>
</dbReference>